<keyword evidence="2" id="KW-0812">Transmembrane</keyword>
<keyword evidence="2" id="KW-0472">Membrane</keyword>
<accession>A0A814S0R7</accession>
<evidence type="ECO:0000313" key="5">
    <source>
        <dbReference type="EMBL" id="CAF3660276.1"/>
    </source>
</evidence>
<keyword evidence="2" id="KW-1133">Transmembrane helix</keyword>
<dbReference type="EMBL" id="CAJNOE010000314">
    <property type="protein sequence ID" value="CAF1141633.1"/>
    <property type="molecule type" value="Genomic_DNA"/>
</dbReference>
<protein>
    <submittedName>
        <fullName evidence="4">Uncharacterized protein</fullName>
    </submittedName>
</protein>
<name>A0A814S0R7_9BILA</name>
<feature type="region of interest" description="Disordered" evidence="1">
    <location>
        <begin position="191"/>
        <end position="230"/>
    </location>
</feature>
<sequence>MFIRCLIFVTSLLFVLTNAQNDNKAKQSPINIAVVEHESSNSIAKDTTDQSWQTTTERTLIRVTRLHTKTDQPKINKRERRQVIEAIQTAGFVINVAKAMQNTESGEEILGMAKKVAITVIVIVSLCIVCCLVTTVVICVRCCCGNNNNRKRNQGPTTIQVPQPIYVHTGPSGYQPQYYQQHAPQQWNPANMQISESRPMLPQPSAPPQSDQYYHTEHPPPPYEKLYTGV</sequence>
<proteinExistence type="predicted"/>
<evidence type="ECO:0000313" key="7">
    <source>
        <dbReference type="Proteomes" id="UP000663860"/>
    </source>
</evidence>
<keyword evidence="3" id="KW-0732">Signal</keyword>
<comment type="caution">
    <text evidence="4">The sequence shown here is derived from an EMBL/GenBank/DDBJ whole genome shotgun (WGS) entry which is preliminary data.</text>
</comment>
<dbReference type="EMBL" id="CAJOAZ010000486">
    <property type="protein sequence ID" value="CAF3660276.1"/>
    <property type="molecule type" value="Genomic_DNA"/>
</dbReference>
<evidence type="ECO:0000313" key="6">
    <source>
        <dbReference type="EMBL" id="CAF3886140.1"/>
    </source>
</evidence>
<evidence type="ECO:0000256" key="2">
    <source>
        <dbReference type="SAM" id="Phobius"/>
    </source>
</evidence>
<dbReference type="Proteomes" id="UP000663844">
    <property type="component" value="Unassembled WGS sequence"/>
</dbReference>
<gene>
    <name evidence="4" type="ORF">IZO911_LOCUS25259</name>
    <name evidence="6" type="ORF">KXQ929_LOCUS22026</name>
    <name evidence="5" type="ORF">OXD698_LOCUS9552</name>
</gene>
<evidence type="ECO:0000256" key="3">
    <source>
        <dbReference type="SAM" id="SignalP"/>
    </source>
</evidence>
<dbReference type="Proteomes" id="UP000663860">
    <property type="component" value="Unassembled WGS sequence"/>
</dbReference>
<dbReference type="AlphaFoldDB" id="A0A814S0R7"/>
<organism evidence="4 7">
    <name type="scientific">Adineta steineri</name>
    <dbReference type="NCBI Taxonomy" id="433720"/>
    <lineage>
        <taxon>Eukaryota</taxon>
        <taxon>Metazoa</taxon>
        <taxon>Spiralia</taxon>
        <taxon>Gnathifera</taxon>
        <taxon>Rotifera</taxon>
        <taxon>Eurotatoria</taxon>
        <taxon>Bdelloidea</taxon>
        <taxon>Adinetida</taxon>
        <taxon>Adinetidae</taxon>
        <taxon>Adineta</taxon>
    </lineage>
</organism>
<dbReference type="Proteomes" id="UP000663868">
    <property type="component" value="Unassembled WGS sequence"/>
</dbReference>
<feature type="transmembrane region" description="Helical" evidence="2">
    <location>
        <begin position="116"/>
        <end position="144"/>
    </location>
</feature>
<feature type="signal peptide" evidence="3">
    <location>
        <begin position="1"/>
        <end position="19"/>
    </location>
</feature>
<evidence type="ECO:0000313" key="4">
    <source>
        <dbReference type="EMBL" id="CAF1141633.1"/>
    </source>
</evidence>
<dbReference type="EMBL" id="CAJOBB010001656">
    <property type="protein sequence ID" value="CAF3886140.1"/>
    <property type="molecule type" value="Genomic_DNA"/>
</dbReference>
<feature type="chain" id="PRO_5035685327" evidence="3">
    <location>
        <begin position="20"/>
        <end position="230"/>
    </location>
</feature>
<evidence type="ECO:0000256" key="1">
    <source>
        <dbReference type="SAM" id="MobiDB-lite"/>
    </source>
</evidence>
<reference evidence="4" key="1">
    <citation type="submission" date="2021-02" db="EMBL/GenBank/DDBJ databases">
        <authorList>
            <person name="Nowell W R."/>
        </authorList>
    </citation>
    <scope>NUCLEOTIDE SEQUENCE</scope>
</reference>